<feature type="domain" description="UspA" evidence="1">
    <location>
        <begin position="144"/>
        <end position="285"/>
    </location>
</feature>
<dbReference type="Proteomes" id="UP001501470">
    <property type="component" value="Unassembled WGS sequence"/>
</dbReference>
<dbReference type="SUPFAM" id="SSF52402">
    <property type="entry name" value="Adenine nucleotide alpha hydrolases-like"/>
    <property type="match status" value="2"/>
</dbReference>
<dbReference type="InterPro" id="IPR014729">
    <property type="entry name" value="Rossmann-like_a/b/a_fold"/>
</dbReference>
<dbReference type="EMBL" id="BAAAQD010000027">
    <property type="protein sequence ID" value="GAA1558326.1"/>
    <property type="molecule type" value="Genomic_DNA"/>
</dbReference>
<protein>
    <submittedName>
        <fullName evidence="2">Universal stress protein</fullName>
    </submittedName>
</protein>
<gene>
    <name evidence="2" type="ORF">GCM10009827_094100</name>
</gene>
<dbReference type="Gene3D" id="3.40.50.620">
    <property type="entry name" value="HUPs"/>
    <property type="match status" value="2"/>
</dbReference>
<feature type="domain" description="UspA" evidence="1">
    <location>
        <begin position="6"/>
        <end position="131"/>
    </location>
</feature>
<organism evidence="2 3">
    <name type="scientific">Dactylosporangium maewongense</name>
    <dbReference type="NCBI Taxonomy" id="634393"/>
    <lineage>
        <taxon>Bacteria</taxon>
        <taxon>Bacillati</taxon>
        <taxon>Actinomycetota</taxon>
        <taxon>Actinomycetes</taxon>
        <taxon>Micromonosporales</taxon>
        <taxon>Micromonosporaceae</taxon>
        <taxon>Dactylosporangium</taxon>
    </lineage>
</organism>
<dbReference type="Pfam" id="PF00582">
    <property type="entry name" value="Usp"/>
    <property type="match status" value="2"/>
</dbReference>
<dbReference type="RefSeq" id="WP_344511193.1">
    <property type="nucleotide sequence ID" value="NZ_BAAAQD010000027.1"/>
</dbReference>
<name>A0ABP4NCG9_9ACTN</name>
<evidence type="ECO:0000313" key="3">
    <source>
        <dbReference type="Proteomes" id="UP001501470"/>
    </source>
</evidence>
<evidence type="ECO:0000313" key="2">
    <source>
        <dbReference type="EMBL" id="GAA1558326.1"/>
    </source>
</evidence>
<reference evidence="3" key="1">
    <citation type="journal article" date="2019" name="Int. J. Syst. Evol. Microbiol.">
        <title>The Global Catalogue of Microorganisms (GCM) 10K type strain sequencing project: providing services to taxonomists for standard genome sequencing and annotation.</title>
        <authorList>
            <consortium name="The Broad Institute Genomics Platform"/>
            <consortium name="The Broad Institute Genome Sequencing Center for Infectious Disease"/>
            <person name="Wu L."/>
            <person name="Ma J."/>
        </authorList>
    </citation>
    <scope>NUCLEOTIDE SEQUENCE [LARGE SCALE GENOMIC DNA]</scope>
    <source>
        <strain evidence="3">JCM 15933</strain>
    </source>
</reference>
<dbReference type="InterPro" id="IPR006016">
    <property type="entry name" value="UspA"/>
</dbReference>
<sequence length="301" mass="31076">MTVLARPVLVGLDDADDELVAVRAGAVEARLRDQPLHLFSAFAPPPPDALPEARWQPRDEALARMMRAVALAGRSIDVDARMVCGDLAGAMVAQAPHASLVVLASAAARPDSDSEACSVARSSAVPVLVVPARPATQDAPVTAGLAGGAASDAVLEFAFDEAARRGVPLRVVHLSDAATARHWHRSDFLAGLSVPAPPSIGLTPTDLAERLLAEALAGWPARYPDVPIERCIVHGPDVEHGIAALTRDACMMVVAARSRLETGARILGPVTGGLLRDAGCPVAVVAAADRLLSAPNGDICG</sequence>
<accession>A0ABP4NCG9</accession>
<comment type="caution">
    <text evidence="2">The sequence shown here is derived from an EMBL/GenBank/DDBJ whole genome shotgun (WGS) entry which is preliminary data.</text>
</comment>
<keyword evidence="3" id="KW-1185">Reference proteome</keyword>
<proteinExistence type="predicted"/>
<evidence type="ECO:0000259" key="1">
    <source>
        <dbReference type="Pfam" id="PF00582"/>
    </source>
</evidence>